<gene>
    <name evidence="1" type="ORF">QFC19_009310</name>
</gene>
<sequence>MGARLSLLAPSAPTVAISSYIDVLGDWRYVDMVNNSRFLKTIRAIDIATGQLVVIKVFIKPSLTTSNYNINLGKISELTAKEASLLAGAHNVLPWHKIIETDRAGYLIRQFMKTNLYDRLSIRPFLEPIEKLFITFQLFRAVHYLHDTLHLHHGDIKLENVLVSSCNWIALSDFSGNIKPTFIPEDNPNQFSFYFDTNGRRVCYLAPERFYALSNHKKVSNINDEGEYCGKDMVTDAMDLFALGCLIAELYNDGEPTFTLSQMFQYLKNSYRPNFSGLSDPLVRKIVSNLVDKEPENRPLAYSILQDNRASGFPSYFYDFLYDFMARMNLNNHKDYKPNDNVTISDLKITEIYDNFEKITSSLAFNYDEKPYDYHPSNDMAPLRLSLPGVPQNYKIKPSSAIDTPDHGAIIILKLVFSLMRTLKQPESKLKACEIVVALSERVSDECKLDCSIPYLCSFIDEFIDRVNSTSSQRIEEAVPKSNIDNFAAKVVCKTLVSITTILQSCSAIPPIDLHMFPEYLLPKLSSLLSSSNSKLEHCLIRITLASCLPILASTSRKFWMMAKNFKSNSMKKTSQYFPAEAQMNNNLVFPKSQLDNDFEALALQLLTDSSAHVKIAFVRSIFPMCQFFGVAKSNDIILPHLITFLNDPSEDLRLAFLGSILEVGPFLGVITFHQYLLPLLVQTLGDSEQLVVIKVLEIFSKFVRARVVNPKADFNSLSIYKEMLTSSIILLLHPNEWIRQSVLSLVLAISDNLLYADRYTFLYPIIKEYLSFDLAEISWDTLYPCLVKPLSKQVFDLIITWSLNATAKSLFWQQRTFSQLTGAYGNRISKTSIPFVKPSSKSVYVPKSGHDDPLAIRNSLPLSAEDKQWLLKLKATGLDERDSWKVLAVREYVYHVSRFNYSTSNRKQYDYSKVNITPHNVFFEVCYKTEQVAESNRMETRSDSFDMDMNGKKLKDLARRDSNSLILPNFKTVKASLETVQANVYGEIEVGGDSKSAGHHHHLHSTKETTSSHHVFNINKQKIITANVKHSYNGQNPNVLKFLNGVEITPTMNSFPEFGKVVKKSAETISDEDWNFGGLLLSHINSQSSLGSIDAIRCLEVSPRSDFFVTGSDSGLLRVWDTSKLEKEVSVRSSSLLTKIGSLITSIKFLPNRNVIAVSTIDGRVSIFRIEVVRGNKKAIRYHGLKQIRSYELDLTADGYVTQLEIGNGEGDLLIASTTMAKFIGFDVIKMEKQYELQSNLKYGAINTFLVGSDHSWLICGTSMGILSLWDLRFHIEVRTWRLDMDFDIDESSELGTRFPIKILLVLTDYGRDGEEYFAMVAGDQESDFSIWQVPKFECRQIYSSYVAYPQIKSYQLIPMDKPKKEIRIEQLVQDVMNFTTETVVRSMTALKHVKHGRSHYMITSTQGGEIVVWNLGDPTKSKAISTNSTFTSTKINSTMQIINEKRQDKVVGEHLSYHDDIVTGAVATREGLVITVDRMGRINAFK</sequence>
<keyword evidence="2" id="KW-1185">Reference proteome</keyword>
<organism evidence="1 2">
    <name type="scientific">Naganishia cerealis</name>
    <dbReference type="NCBI Taxonomy" id="610337"/>
    <lineage>
        <taxon>Eukaryota</taxon>
        <taxon>Fungi</taxon>
        <taxon>Dikarya</taxon>
        <taxon>Basidiomycota</taxon>
        <taxon>Agaricomycotina</taxon>
        <taxon>Tremellomycetes</taxon>
        <taxon>Filobasidiales</taxon>
        <taxon>Filobasidiaceae</taxon>
        <taxon>Naganishia</taxon>
    </lineage>
</organism>
<protein>
    <submittedName>
        <fullName evidence="1">Uncharacterized protein</fullName>
    </submittedName>
</protein>
<evidence type="ECO:0000313" key="2">
    <source>
        <dbReference type="Proteomes" id="UP001241377"/>
    </source>
</evidence>
<evidence type="ECO:0000313" key="1">
    <source>
        <dbReference type="EMBL" id="KAJ9090964.1"/>
    </source>
</evidence>
<accession>A0ACC2UVJ5</accession>
<dbReference type="Proteomes" id="UP001241377">
    <property type="component" value="Unassembled WGS sequence"/>
</dbReference>
<comment type="caution">
    <text evidence="1">The sequence shown here is derived from an EMBL/GenBank/DDBJ whole genome shotgun (WGS) entry which is preliminary data.</text>
</comment>
<proteinExistence type="predicted"/>
<reference evidence="1" key="1">
    <citation type="submission" date="2023-04" db="EMBL/GenBank/DDBJ databases">
        <title>Draft Genome sequencing of Naganishia species isolated from polar environments using Oxford Nanopore Technology.</title>
        <authorList>
            <person name="Leo P."/>
            <person name="Venkateswaran K."/>
        </authorList>
    </citation>
    <scope>NUCLEOTIDE SEQUENCE</scope>
    <source>
        <strain evidence="1">MNA-CCFEE 5261</strain>
    </source>
</reference>
<dbReference type="EMBL" id="JASBWR010000158">
    <property type="protein sequence ID" value="KAJ9090964.1"/>
    <property type="molecule type" value="Genomic_DNA"/>
</dbReference>
<name>A0ACC2UVJ5_9TREE</name>